<evidence type="ECO:0000256" key="6">
    <source>
        <dbReference type="PROSITE-ProRule" id="PRU00023"/>
    </source>
</evidence>
<dbReference type="Proteomes" id="UP000006727">
    <property type="component" value="Chromosome 1"/>
</dbReference>
<reference evidence="10" key="3">
    <citation type="submission" date="2020-12" db="UniProtKB">
        <authorList>
            <consortium name="EnsemblPlants"/>
        </authorList>
    </citation>
    <scope>IDENTIFICATION</scope>
</reference>
<dbReference type="Gramene" id="Pp3c1_35460V3.2">
    <property type="protein sequence ID" value="Pp3c1_35460V3.2"/>
    <property type="gene ID" value="Pp3c1_35460"/>
</dbReference>
<dbReference type="PROSITE" id="PS50088">
    <property type="entry name" value="ANK_REPEAT"/>
    <property type="match status" value="1"/>
</dbReference>
<dbReference type="STRING" id="3218.A0A2K1LB16"/>
<evidence type="ECO:0000313" key="9">
    <source>
        <dbReference type="EMBL" id="PNR63218.1"/>
    </source>
</evidence>
<reference evidence="9 11" key="1">
    <citation type="journal article" date="2008" name="Science">
        <title>The Physcomitrella genome reveals evolutionary insights into the conquest of land by plants.</title>
        <authorList>
            <person name="Rensing S."/>
            <person name="Lang D."/>
            <person name="Zimmer A."/>
            <person name="Terry A."/>
            <person name="Salamov A."/>
            <person name="Shapiro H."/>
            <person name="Nishiyama T."/>
            <person name="Perroud P.-F."/>
            <person name="Lindquist E."/>
            <person name="Kamisugi Y."/>
            <person name="Tanahashi T."/>
            <person name="Sakakibara K."/>
            <person name="Fujita T."/>
            <person name="Oishi K."/>
            <person name="Shin-I T."/>
            <person name="Kuroki Y."/>
            <person name="Toyoda A."/>
            <person name="Suzuki Y."/>
            <person name="Hashimoto A."/>
            <person name="Yamaguchi K."/>
            <person name="Sugano A."/>
            <person name="Kohara Y."/>
            <person name="Fujiyama A."/>
            <person name="Anterola A."/>
            <person name="Aoki S."/>
            <person name="Ashton N."/>
            <person name="Barbazuk W.B."/>
            <person name="Barker E."/>
            <person name="Bennetzen J."/>
            <person name="Bezanilla M."/>
            <person name="Blankenship R."/>
            <person name="Cho S.H."/>
            <person name="Dutcher S."/>
            <person name="Estelle M."/>
            <person name="Fawcett J.A."/>
            <person name="Gundlach H."/>
            <person name="Hanada K."/>
            <person name="Heyl A."/>
            <person name="Hicks K.A."/>
            <person name="Hugh J."/>
            <person name="Lohr M."/>
            <person name="Mayer K."/>
            <person name="Melkozernov A."/>
            <person name="Murata T."/>
            <person name="Nelson D."/>
            <person name="Pils B."/>
            <person name="Prigge M."/>
            <person name="Reiss B."/>
            <person name="Renner T."/>
            <person name="Rombauts S."/>
            <person name="Rushton P."/>
            <person name="Sanderfoot A."/>
            <person name="Schween G."/>
            <person name="Shiu S.-H."/>
            <person name="Stueber K."/>
            <person name="Theodoulou F.L."/>
            <person name="Tu H."/>
            <person name="Van de Peer Y."/>
            <person name="Verrier P.J."/>
            <person name="Waters E."/>
            <person name="Wood A."/>
            <person name="Yang L."/>
            <person name="Cove D."/>
            <person name="Cuming A."/>
            <person name="Hasebe M."/>
            <person name="Lucas S."/>
            <person name="Mishler D.B."/>
            <person name="Reski R."/>
            <person name="Grigoriev I."/>
            <person name="Quatrano R.S."/>
            <person name="Boore J.L."/>
        </authorList>
    </citation>
    <scope>NUCLEOTIDE SEQUENCE [LARGE SCALE GENOMIC DNA]</scope>
    <source>
        <strain evidence="10 11">cv. Gransden 2004</strain>
    </source>
</reference>
<dbReference type="PaxDb" id="3218-PP1S28_206V6.1"/>
<dbReference type="FunFam" id="3.30.200.20:FF:000180">
    <property type="entry name" value="serine/threonine-protein kinase STY46-like"/>
    <property type="match status" value="1"/>
</dbReference>
<evidence type="ECO:0000256" key="1">
    <source>
        <dbReference type="ARBA" id="ARBA00005843"/>
    </source>
</evidence>
<accession>A0A2K1LB16</accession>
<evidence type="ECO:0000256" key="5">
    <source>
        <dbReference type="ARBA" id="ARBA00022840"/>
    </source>
</evidence>
<reference evidence="9 11" key="2">
    <citation type="journal article" date="2018" name="Plant J.">
        <title>The Physcomitrella patens chromosome-scale assembly reveals moss genome structure and evolution.</title>
        <authorList>
            <person name="Lang D."/>
            <person name="Ullrich K.K."/>
            <person name="Murat F."/>
            <person name="Fuchs J."/>
            <person name="Jenkins J."/>
            <person name="Haas F.B."/>
            <person name="Piednoel M."/>
            <person name="Gundlach H."/>
            <person name="Van Bel M."/>
            <person name="Meyberg R."/>
            <person name="Vives C."/>
            <person name="Morata J."/>
            <person name="Symeonidi A."/>
            <person name="Hiss M."/>
            <person name="Muchero W."/>
            <person name="Kamisugi Y."/>
            <person name="Saleh O."/>
            <person name="Blanc G."/>
            <person name="Decker E.L."/>
            <person name="van Gessel N."/>
            <person name="Grimwood J."/>
            <person name="Hayes R.D."/>
            <person name="Graham S.W."/>
            <person name="Gunter L.E."/>
            <person name="McDaniel S.F."/>
            <person name="Hoernstein S.N.W."/>
            <person name="Larsson A."/>
            <person name="Li F.W."/>
            <person name="Perroud P.F."/>
            <person name="Phillips J."/>
            <person name="Ranjan P."/>
            <person name="Rokshar D.S."/>
            <person name="Rothfels C.J."/>
            <person name="Schneider L."/>
            <person name="Shu S."/>
            <person name="Stevenson D.W."/>
            <person name="Thummler F."/>
            <person name="Tillich M."/>
            <person name="Villarreal Aguilar J.C."/>
            <person name="Widiez T."/>
            <person name="Wong G.K."/>
            <person name="Wymore A."/>
            <person name="Zhang Y."/>
            <person name="Zimmer A.D."/>
            <person name="Quatrano R.S."/>
            <person name="Mayer K.F.X."/>
            <person name="Goodstein D."/>
            <person name="Casacuberta J.M."/>
            <person name="Vandepoele K."/>
            <person name="Reski R."/>
            <person name="Cuming A.C."/>
            <person name="Tuskan G.A."/>
            <person name="Maumus F."/>
            <person name="Salse J."/>
            <person name="Schmutz J."/>
            <person name="Rensing S.A."/>
        </authorList>
    </citation>
    <scope>NUCLEOTIDE SEQUENCE [LARGE SCALE GENOMIC DNA]</scope>
    <source>
        <strain evidence="10 11">cv. Gransden 2004</strain>
    </source>
</reference>
<evidence type="ECO:0000256" key="7">
    <source>
        <dbReference type="SAM" id="MobiDB-lite"/>
    </source>
</evidence>
<evidence type="ECO:0000313" key="10">
    <source>
        <dbReference type="EnsemblPlants" id="Pp3c1_35460V3.1"/>
    </source>
</evidence>
<dbReference type="InterPro" id="IPR051681">
    <property type="entry name" value="Ser/Thr_Kinases-Pseudokinases"/>
</dbReference>
<sequence length="463" mass="51313">MGEPKAMVGGRITFGRSSSLAPEDKIGNERVKHIPGEFPKDLEQVAGLLYCACKGDIQGLEHLLQGGLSVDAADFDDRTALHLAACEGHVDVVQFLIDKRADVNCVDRWASTPLADAKHYGNEETSSMRVATQKAIPEYEIIPSQLIDNVTKYKMPANSKYRVSIWHGTVVAVKVLSKLDFSEEAFVEFRAELDLLQRLRHPNVVQFLSNSKLSNDDCHGIFAKGSTFIASLLPLLERMDLAKYLKEKKRLDPERAVAYALDIARGMNYLHENKPPVIHRNLKPSGAVGGFSNILRDATRLKVADFGLSLPVQDSTPGTPSNSSIRSTESLRTKPPKGSSCRYMAPELYANPFGGEEIDTSVDVFSFALIVQEMMEGCPPFHNLDPEGAAKAFAKDQRPPFRQFSRRYPNDLKNLIEECWHAVPSKRPSFCTIIPRLTQIQSALAETGFLKNLTSVIRGKLAT</sequence>
<dbReference type="SUPFAM" id="SSF56112">
    <property type="entry name" value="Protein kinase-like (PK-like)"/>
    <property type="match status" value="1"/>
</dbReference>
<evidence type="ECO:0000256" key="4">
    <source>
        <dbReference type="ARBA" id="ARBA00022777"/>
    </source>
</evidence>
<evidence type="ECO:0000256" key="2">
    <source>
        <dbReference type="ARBA" id="ARBA00022679"/>
    </source>
</evidence>
<dbReference type="AlphaFoldDB" id="A0A2K1LB16"/>
<dbReference type="Pfam" id="PF00069">
    <property type="entry name" value="Pkinase"/>
    <property type="match status" value="1"/>
</dbReference>
<dbReference type="SMART" id="SM00248">
    <property type="entry name" value="ANK"/>
    <property type="match status" value="2"/>
</dbReference>
<comment type="similarity">
    <text evidence="1">Belongs to the protein kinase superfamily. TKL Ser/Thr protein kinase family.</text>
</comment>
<feature type="compositionally biased region" description="Polar residues" evidence="7">
    <location>
        <begin position="312"/>
        <end position="330"/>
    </location>
</feature>
<evidence type="ECO:0000313" key="11">
    <source>
        <dbReference type="Proteomes" id="UP000006727"/>
    </source>
</evidence>
<dbReference type="PIRSF" id="PIRSF000654">
    <property type="entry name" value="Integrin-linked_kinase"/>
    <property type="match status" value="1"/>
</dbReference>
<dbReference type="Pfam" id="PF12796">
    <property type="entry name" value="Ank_2"/>
    <property type="match status" value="1"/>
</dbReference>
<dbReference type="PANTHER" id="PTHR44329:SF140">
    <property type="entry name" value="INACTIVE PROTEIN TYROSINE KINASE PTKL"/>
    <property type="match status" value="1"/>
</dbReference>
<feature type="domain" description="Protein kinase" evidence="8">
    <location>
        <begin position="114"/>
        <end position="444"/>
    </location>
</feature>
<dbReference type="InterPro" id="IPR002110">
    <property type="entry name" value="Ankyrin_rpt"/>
</dbReference>
<dbReference type="PANTHER" id="PTHR44329">
    <property type="entry name" value="SERINE/THREONINE-PROTEIN KINASE TNNI3K-RELATED"/>
    <property type="match status" value="1"/>
</dbReference>
<keyword evidence="3" id="KW-0547">Nucleotide-binding</keyword>
<feature type="repeat" description="ANK" evidence="6">
    <location>
        <begin position="76"/>
        <end position="108"/>
    </location>
</feature>
<dbReference type="PROSITE" id="PS50297">
    <property type="entry name" value="ANK_REP_REGION"/>
    <property type="match status" value="1"/>
</dbReference>
<dbReference type="Gramene" id="Pp3c1_35460V3.1">
    <property type="protein sequence ID" value="Pp3c1_35460V3.1"/>
    <property type="gene ID" value="Pp3c1_35460"/>
</dbReference>
<proteinExistence type="inferred from homology"/>
<dbReference type="InParanoid" id="A0A2K1LB16"/>
<dbReference type="EMBL" id="ABEU02000001">
    <property type="protein sequence ID" value="PNR63218.1"/>
    <property type="molecule type" value="Genomic_DNA"/>
</dbReference>
<dbReference type="InterPro" id="IPR011009">
    <property type="entry name" value="Kinase-like_dom_sf"/>
</dbReference>
<dbReference type="GO" id="GO:0004674">
    <property type="term" value="F:protein serine/threonine kinase activity"/>
    <property type="evidence" value="ECO:0000318"/>
    <property type="project" value="GO_Central"/>
</dbReference>
<dbReference type="FunCoup" id="A0A2K1LB16">
    <property type="interactions" value="1577"/>
</dbReference>
<evidence type="ECO:0000259" key="8">
    <source>
        <dbReference type="PROSITE" id="PS50011"/>
    </source>
</evidence>
<dbReference type="EnsemblPlants" id="Pp3c1_35460V3.1">
    <property type="protein sequence ID" value="Pp3c1_35460V3.1"/>
    <property type="gene ID" value="Pp3c1_35460"/>
</dbReference>
<dbReference type="PROSITE" id="PS50011">
    <property type="entry name" value="PROTEIN_KINASE_DOM"/>
    <property type="match status" value="1"/>
</dbReference>
<name>A0A2K1LB16_PHYPA</name>
<feature type="region of interest" description="Disordered" evidence="7">
    <location>
        <begin position="312"/>
        <end position="339"/>
    </location>
</feature>
<protein>
    <recommendedName>
        <fullName evidence="8">Protein kinase domain-containing protein</fullName>
    </recommendedName>
</protein>
<keyword evidence="2" id="KW-0808">Transferase</keyword>
<dbReference type="Gene3D" id="1.25.40.20">
    <property type="entry name" value="Ankyrin repeat-containing domain"/>
    <property type="match status" value="1"/>
</dbReference>
<organism evidence="9">
    <name type="scientific">Physcomitrium patens</name>
    <name type="common">Spreading-leaved earth moss</name>
    <name type="synonym">Physcomitrella patens</name>
    <dbReference type="NCBI Taxonomy" id="3218"/>
    <lineage>
        <taxon>Eukaryota</taxon>
        <taxon>Viridiplantae</taxon>
        <taxon>Streptophyta</taxon>
        <taxon>Embryophyta</taxon>
        <taxon>Bryophyta</taxon>
        <taxon>Bryophytina</taxon>
        <taxon>Bryopsida</taxon>
        <taxon>Funariidae</taxon>
        <taxon>Funariales</taxon>
        <taxon>Funariaceae</taxon>
        <taxon>Physcomitrium</taxon>
    </lineage>
</organism>
<dbReference type="SUPFAM" id="SSF48403">
    <property type="entry name" value="Ankyrin repeat"/>
    <property type="match status" value="1"/>
</dbReference>
<dbReference type="Gene3D" id="1.10.510.10">
    <property type="entry name" value="Transferase(Phosphotransferase) domain 1"/>
    <property type="match status" value="1"/>
</dbReference>
<dbReference type="GO" id="GO:0007165">
    <property type="term" value="P:signal transduction"/>
    <property type="evidence" value="ECO:0000318"/>
    <property type="project" value="GO_Central"/>
</dbReference>
<evidence type="ECO:0000256" key="3">
    <source>
        <dbReference type="ARBA" id="ARBA00022741"/>
    </source>
</evidence>
<keyword evidence="6" id="KW-0040">ANK repeat</keyword>
<dbReference type="EnsemblPlants" id="Pp3c1_35460V3.2">
    <property type="protein sequence ID" value="Pp3c1_35460V3.2"/>
    <property type="gene ID" value="Pp3c1_35460"/>
</dbReference>
<keyword evidence="11" id="KW-1185">Reference proteome</keyword>
<keyword evidence="5" id="KW-0067">ATP-binding</keyword>
<dbReference type="GO" id="GO:0005524">
    <property type="term" value="F:ATP binding"/>
    <property type="evidence" value="ECO:0007669"/>
    <property type="project" value="UniProtKB-KW"/>
</dbReference>
<gene>
    <name evidence="9" type="ORF">PHYPA_001643</name>
</gene>
<keyword evidence="4" id="KW-0418">Kinase</keyword>
<dbReference type="InterPro" id="IPR000719">
    <property type="entry name" value="Prot_kinase_dom"/>
</dbReference>
<dbReference type="InterPro" id="IPR036770">
    <property type="entry name" value="Ankyrin_rpt-contain_sf"/>
</dbReference>
<dbReference type="Gene3D" id="3.30.200.20">
    <property type="entry name" value="Phosphorylase Kinase, domain 1"/>
    <property type="match status" value="1"/>
</dbReference>